<sequence length="116" mass="13310">MIQAVKPIYNNRIPNKEYVTATIIHEIIHGYFKIEYGLASSDPWDHGEMAGNDYFNKMKYALKEVFPNLSETDAQALVWIGLQDTDKYKDKPLSEKNAIEYIAMNYRVGLSGTKCN</sequence>
<accession>A0A1M7FZH8</accession>
<dbReference type="OrthoDB" id="672188at2"/>
<gene>
    <name evidence="1" type="ORF">SAMN05444266_106336</name>
</gene>
<name>A0A1M7FZH8_9BACT</name>
<dbReference type="STRING" id="1419482.SAMN05444266_106336"/>
<dbReference type="EMBL" id="FRBL01000006">
    <property type="protein sequence ID" value="SHM09305.1"/>
    <property type="molecule type" value="Genomic_DNA"/>
</dbReference>
<dbReference type="RefSeq" id="WP_073083479.1">
    <property type="nucleotide sequence ID" value="NZ_FRBL01000006.1"/>
</dbReference>
<proteinExistence type="predicted"/>
<protein>
    <submittedName>
        <fullName evidence="1">Uncharacterized protein</fullName>
    </submittedName>
</protein>
<dbReference type="AlphaFoldDB" id="A0A1M7FZH8"/>
<evidence type="ECO:0000313" key="1">
    <source>
        <dbReference type="EMBL" id="SHM09305.1"/>
    </source>
</evidence>
<evidence type="ECO:0000313" key="2">
    <source>
        <dbReference type="Proteomes" id="UP000184420"/>
    </source>
</evidence>
<keyword evidence="2" id="KW-1185">Reference proteome</keyword>
<reference evidence="1 2" key="1">
    <citation type="submission" date="2016-11" db="EMBL/GenBank/DDBJ databases">
        <authorList>
            <person name="Jaros S."/>
            <person name="Januszkiewicz K."/>
            <person name="Wedrychowicz H."/>
        </authorList>
    </citation>
    <scope>NUCLEOTIDE SEQUENCE [LARGE SCALE GENOMIC DNA]</scope>
    <source>
        <strain evidence="1 2">DSM 27406</strain>
    </source>
</reference>
<organism evidence="1 2">
    <name type="scientific">Chitinophaga jiangningensis</name>
    <dbReference type="NCBI Taxonomy" id="1419482"/>
    <lineage>
        <taxon>Bacteria</taxon>
        <taxon>Pseudomonadati</taxon>
        <taxon>Bacteroidota</taxon>
        <taxon>Chitinophagia</taxon>
        <taxon>Chitinophagales</taxon>
        <taxon>Chitinophagaceae</taxon>
        <taxon>Chitinophaga</taxon>
    </lineage>
</organism>
<dbReference type="Proteomes" id="UP000184420">
    <property type="component" value="Unassembled WGS sequence"/>
</dbReference>